<protein>
    <submittedName>
        <fullName evidence="14">Non-specific lipid-transfer At2g13820</fullName>
    </submittedName>
</protein>
<dbReference type="SMART" id="SM00499">
    <property type="entry name" value="AAI"/>
    <property type="match status" value="1"/>
</dbReference>
<dbReference type="Proteomes" id="UP000594638">
    <property type="component" value="Unassembled WGS sequence"/>
</dbReference>
<dbReference type="InterPro" id="IPR043325">
    <property type="entry name" value="LTSS"/>
</dbReference>
<feature type="compositionally biased region" description="Low complexity" evidence="11">
    <location>
        <begin position="135"/>
        <end position="149"/>
    </location>
</feature>
<dbReference type="Gramene" id="OE9A092657T2">
    <property type="protein sequence ID" value="OE9A092657C2"/>
    <property type="gene ID" value="OE9A092657"/>
</dbReference>
<feature type="chain" id="PRO_5035834692" evidence="12">
    <location>
        <begin position="33"/>
        <end position="194"/>
    </location>
</feature>
<keyword evidence="10" id="KW-0449">Lipoprotein</keyword>
<keyword evidence="6 12" id="KW-0732">Signal</keyword>
<evidence type="ECO:0000313" key="14">
    <source>
        <dbReference type="EMBL" id="CAA3005270.1"/>
    </source>
</evidence>
<name>A0A8S0TI69_OLEEU</name>
<comment type="caution">
    <text evidence="14">The sequence shown here is derived from an EMBL/GenBank/DDBJ whole genome shotgun (WGS) entry which is preliminary data.</text>
</comment>
<evidence type="ECO:0000256" key="6">
    <source>
        <dbReference type="ARBA" id="ARBA00022729"/>
    </source>
</evidence>
<evidence type="ECO:0000259" key="13">
    <source>
        <dbReference type="SMART" id="SM00499"/>
    </source>
</evidence>
<sequence>MAQFSSTTVQSSLRLPLFFVMFFFAVFTTVQSASNSAPAPAADCSSLVLNLADCLSFVTSGSTTKKPEGSCCSGLKTVLKTDAECICEAFKNSAQLGVTLNVTKALTLPAACHVSAPSVSNCGLTAGGGAPAFSPTPSSPSAITGAPATGILPNEASPAPAPAPALGSSGSSALTVSVGLLVLSMVAVVSSDLF</sequence>
<dbReference type="FunFam" id="1.10.110.10:FF:000001">
    <property type="entry name" value="Bifunctional inhibitor/lipid-transfer protein/seed storage 2S albumin superfamily protein"/>
    <property type="match status" value="1"/>
</dbReference>
<evidence type="ECO:0000256" key="12">
    <source>
        <dbReference type="SAM" id="SignalP"/>
    </source>
</evidence>
<organism evidence="14 15">
    <name type="scientific">Olea europaea subsp. europaea</name>
    <dbReference type="NCBI Taxonomy" id="158383"/>
    <lineage>
        <taxon>Eukaryota</taxon>
        <taxon>Viridiplantae</taxon>
        <taxon>Streptophyta</taxon>
        <taxon>Embryophyta</taxon>
        <taxon>Tracheophyta</taxon>
        <taxon>Spermatophyta</taxon>
        <taxon>Magnoliopsida</taxon>
        <taxon>eudicotyledons</taxon>
        <taxon>Gunneridae</taxon>
        <taxon>Pentapetalae</taxon>
        <taxon>asterids</taxon>
        <taxon>lamiids</taxon>
        <taxon>Lamiales</taxon>
        <taxon>Oleaceae</taxon>
        <taxon>Oleeae</taxon>
        <taxon>Olea</taxon>
    </lineage>
</organism>
<keyword evidence="5" id="KW-0472">Membrane</keyword>
<gene>
    <name evidence="14" type="ORF">OLEA9_A092657</name>
</gene>
<dbReference type="InterPro" id="IPR036312">
    <property type="entry name" value="Bifun_inhib/LTP/seed_sf"/>
</dbReference>
<dbReference type="GO" id="GO:0098552">
    <property type="term" value="C:side of membrane"/>
    <property type="evidence" value="ECO:0007669"/>
    <property type="project" value="UniProtKB-KW"/>
</dbReference>
<evidence type="ECO:0000256" key="3">
    <source>
        <dbReference type="ARBA" id="ARBA00022448"/>
    </source>
</evidence>
<evidence type="ECO:0000256" key="7">
    <source>
        <dbReference type="ARBA" id="ARBA00023121"/>
    </source>
</evidence>
<evidence type="ECO:0000256" key="5">
    <source>
        <dbReference type="ARBA" id="ARBA00022622"/>
    </source>
</evidence>
<evidence type="ECO:0000256" key="9">
    <source>
        <dbReference type="ARBA" id="ARBA00023180"/>
    </source>
</evidence>
<dbReference type="GO" id="GO:0005886">
    <property type="term" value="C:plasma membrane"/>
    <property type="evidence" value="ECO:0007669"/>
    <property type="project" value="UniProtKB-SubCell"/>
</dbReference>
<dbReference type="GO" id="GO:0006869">
    <property type="term" value="P:lipid transport"/>
    <property type="evidence" value="ECO:0007669"/>
    <property type="project" value="InterPro"/>
</dbReference>
<dbReference type="AlphaFoldDB" id="A0A8S0TI69"/>
<feature type="region of interest" description="Disordered" evidence="11">
    <location>
        <begin position="135"/>
        <end position="164"/>
    </location>
</feature>
<feature type="domain" description="Bifunctional inhibitor/plant lipid transfer protein/seed storage helical" evidence="13">
    <location>
        <begin position="44"/>
        <end position="122"/>
    </location>
</feature>
<dbReference type="CDD" id="cd00010">
    <property type="entry name" value="AAI_LTSS"/>
    <property type="match status" value="1"/>
</dbReference>
<reference evidence="14 15" key="1">
    <citation type="submission" date="2019-12" db="EMBL/GenBank/DDBJ databases">
        <authorList>
            <person name="Alioto T."/>
            <person name="Alioto T."/>
            <person name="Gomez Garrido J."/>
        </authorList>
    </citation>
    <scope>NUCLEOTIDE SEQUENCE [LARGE SCALE GENOMIC DNA]</scope>
</reference>
<dbReference type="Gene3D" id="1.10.110.10">
    <property type="entry name" value="Plant lipid-transfer and hydrophobic proteins"/>
    <property type="match status" value="1"/>
</dbReference>
<keyword evidence="5" id="KW-0336">GPI-anchor</keyword>
<dbReference type="SUPFAM" id="SSF47699">
    <property type="entry name" value="Bifunctional inhibitor/lipid-transfer protein/seed storage 2S albumin"/>
    <property type="match status" value="1"/>
</dbReference>
<dbReference type="PRINTS" id="PR00382">
    <property type="entry name" value="LIPIDTRNSFER"/>
</dbReference>
<evidence type="ECO:0000256" key="1">
    <source>
        <dbReference type="ARBA" id="ARBA00004609"/>
    </source>
</evidence>
<dbReference type="EMBL" id="CACTIH010007243">
    <property type="protein sequence ID" value="CAA3005270.1"/>
    <property type="molecule type" value="Genomic_DNA"/>
</dbReference>
<keyword evidence="15" id="KW-1185">Reference proteome</keyword>
<keyword evidence="4" id="KW-1003">Cell membrane</keyword>
<dbReference type="Pfam" id="PF14368">
    <property type="entry name" value="LTP_2"/>
    <property type="match status" value="1"/>
</dbReference>
<evidence type="ECO:0000256" key="10">
    <source>
        <dbReference type="ARBA" id="ARBA00023288"/>
    </source>
</evidence>
<dbReference type="InterPro" id="IPR000528">
    <property type="entry name" value="Plant_nsLTP"/>
</dbReference>
<evidence type="ECO:0000256" key="8">
    <source>
        <dbReference type="ARBA" id="ARBA00023157"/>
    </source>
</evidence>
<comment type="subcellular location">
    <subcellularLocation>
        <location evidence="1">Cell membrane</location>
        <topology evidence="1">Lipid-anchor</topology>
        <topology evidence="1">GPI-anchor</topology>
    </subcellularLocation>
</comment>
<keyword evidence="7" id="KW-0446">Lipid-binding</keyword>
<evidence type="ECO:0000256" key="2">
    <source>
        <dbReference type="ARBA" id="ARBA00009748"/>
    </source>
</evidence>
<comment type="similarity">
    <text evidence="2">Belongs to the plant LTP family.</text>
</comment>
<proteinExistence type="inferred from homology"/>
<accession>A0A8S0TI69</accession>
<feature type="signal peptide" evidence="12">
    <location>
        <begin position="1"/>
        <end position="32"/>
    </location>
</feature>
<dbReference type="InterPro" id="IPR016140">
    <property type="entry name" value="Bifunc_inhib/LTP/seed_store"/>
</dbReference>
<dbReference type="GO" id="GO:0008289">
    <property type="term" value="F:lipid binding"/>
    <property type="evidence" value="ECO:0007669"/>
    <property type="project" value="UniProtKB-KW"/>
</dbReference>
<evidence type="ECO:0000313" key="15">
    <source>
        <dbReference type="Proteomes" id="UP000594638"/>
    </source>
</evidence>
<keyword evidence="9" id="KW-0325">Glycoprotein</keyword>
<keyword evidence="8" id="KW-1015">Disulfide bond</keyword>
<keyword evidence="3" id="KW-0813">Transport</keyword>
<dbReference type="OrthoDB" id="659547at2759"/>
<evidence type="ECO:0000256" key="4">
    <source>
        <dbReference type="ARBA" id="ARBA00022475"/>
    </source>
</evidence>
<dbReference type="PANTHER" id="PTHR33044">
    <property type="entry name" value="BIFUNCTIONAL INHIBITOR/LIPID-TRANSFER PROTEIN/SEED STORAGE 2S ALBUMIN SUPERFAMILY PROTEIN-RELATED"/>
    <property type="match status" value="1"/>
</dbReference>
<evidence type="ECO:0000256" key="11">
    <source>
        <dbReference type="SAM" id="MobiDB-lite"/>
    </source>
</evidence>